<dbReference type="InterPro" id="IPR014951">
    <property type="entry name" value="DUF1822"/>
</dbReference>
<dbReference type="EMBL" id="AP018203">
    <property type="protein sequence ID" value="BAY53364.1"/>
    <property type="molecule type" value="Genomic_DNA"/>
</dbReference>
<evidence type="ECO:0000313" key="1">
    <source>
        <dbReference type="EMBL" id="BAY53364.1"/>
    </source>
</evidence>
<dbReference type="Proteomes" id="UP000217895">
    <property type="component" value="Chromosome"/>
</dbReference>
<dbReference type="Pfam" id="PF08852">
    <property type="entry name" value="DUF1822"/>
    <property type="match status" value="1"/>
</dbReference>
<keyword evidence="2" id="KW-1185">Reference proteome</keyword>
<name>A0A1Z4J9C8_LEPBY</name>
<organism evidence="1 2">
    <name type="scientific">Leptolyngbya boryana NIES-2135</name>
    <dbReference type="NCBI Taxonomy" id="1973484"/>
    <lineage>
        <taxon>Bacteria</taxon>
        <taxon>Bacillati</taxon>
        <taxon>Cyanobacteriota</taxon>
        <taxon>Cyanophyceae</taxon>
        <taxon>Leptolyngbyales</taxon>
        <taxon>Leptolyngbyaceae</taxon>
        <taxon>Leptolyngbya group</taxon>
        <taxon>Leptolyngbya</taxon>
    </lineage>
</organism>
<reference evidence="1 2" key="1">
    <citation type="submission" date="2017-06" db="EMBL/GenBank/DDBJ databases">
        <title>Genome sequencing of cyanobaciteial culture collection at National Institute for Environmental Studies (NIES).</title>
        <authorList>
            <person name="Hirose Y."/>
            <person name="Shimura Y."/>
            <person name="Fujisawa T."/>
            <person name="Nakamura Y."/>
            <person name="Kawachi M."/>
        </authorList>
    </citation>
    <scope>NUCLEOTIDE SEQUENCE [LARGE SCALE GENOMIC DNA]</scope>
    <source>
        <strain evidence="1 2">NIES-2135</strain>
    </source>
</reference>
<sequence length="358" mass="40520">MSLDLFLETDPTRLWQPNWTAYLNQLCLSALLPWFQSETPSARTWVNANALSSFWEFVNGTAFTVNGLRFVVIPTESIDHDELRIPQEWIDLPTWAGDYYLAAQVEPDEGRVSVWGYATHHTVKTQGHLDFNDRTYCLTSDQLANPELIWLTSELCQPQLRAELAALPALSIEQANNLITRLSNPELLSPRLAVPFQTWGALIEHGGWRQRLYQSRQGLIQPSILEWLQSGVSQLFNWERLELQPGYAAARSADLTAPTNVLSRVLEIAGQQYELQVIPQADQTWRFELHNLSPGGMVPGGFKLRLLTEDLQSFEGNEAIAQTSVESLSIEVALDPGEGIVWETEPLSEGYDREILRF</sequence>
<evidence type="ECO:0000313" key="2">
    <source>
        <dbReference type="Proteomes" id="UP000217895"/>
    </source>
</evidence>
<protein>
    <recommendedName>
        <fullName evidence="3">DUF1822 family protein</fullName>
    </recommendedName>
</protein>
<proteinExistence type="predicted"/>
<gene>
    <name evidence="1" type="ORF">NIES2135_01680</name>
</gene>
<evidence type="ECO:0008006" key="3">
    <source>
        <dbReference type="Google" id="ProtNLM"/>
    </source>
</evidence>
<dbReference type="AlphaFoldDB" id="A0A1Z4J9C8"/>
<accession>A0A1Z4J9C8</accession>